<feature type="compositionally biased region" description="Basic and acidic residues" evidence="1">
    <location>
        <begin position="192"/>
        <end position="207"/>
    </location>
</feature>
<comment type="caution">
    <text evidence="2">The sequence shown here is derived from an EMBL/GenBank/DDBJ whole genome shotgun (WGS) entry which is preliminary data.</text>
</comment>
<reference evidence="2" key="1">
    <citation type="submission" date="2023-06" db="EMBL/GenBank/DDBJ databases">
        <title>Genome-scale phylogeny and comparative genomics of the fungal order Sordariales.</title>
        <authorList>
            <consortium name="Lawrence Berkeley National Laboratory"/>
            <person name="Hensen N."/>
            <person name="Bonometti L."/>
            <person name="Westerberg I."/>
            <person name="Brannstrom I.O."/>
            <person name="Guillou S."/>
            <person name="Cros-Aarteil S."/>
            <person name="Calhoun S."/>
            <person name="Haridas S."/>
            <person name="Kuo A."/>
            <person name="Mondo S."/>
            <person name="Pangilinan J."/>
            <person name="Riley R."/>
            <person name="Labutti K."/>
            <person name="Andreopoulos B."/>
            <person name="Lipzen A."/>
            <person name="Chen C."/>
            <person name="Yanf M."/>
            <person name="Daum C."/>
            <person name="Ng V."/>
            <person name="Clum A."/>
            <person name="Steindorff A."/>
            <person name="Ohm R."/>
            <person name="Martin F."/>
            <person name="Silar P."/>
            <person name="Natvig D."/>
            <person name="Lalanne C."/>
            <person name="Gautier V."/>
            <person name="Ament-Velasquez S.L."/>
            <person name="Kruys A."/>
            <person name="Hutchinson M.I."/>
            <person name="Powell A.J."/>
            <person name="Barry K."/>
            <person name="Miller A.N."/>
            <person name="Grigoriev I.V."/>
            <person name="Debuchy R."/>
            <person name="Gladieux P."/>
            <person name="Thoren M.H."/>
            <person name="Johannesson H."/>
        </authorList>
    </citation>
    <scope>NUCLEOTIDE SEQUENCE</scope>
    <source>
        <strain evidence="2">CBS 606.72</strain>
    </source>
</reference>
<evidence type="ECO:0000313" key="3">
    <source>
        <dbReference type="Proteomes" id="UP001175000"/>
    </source>
</evidence>
<evidence type="ECO:0000256" key="1">
    <source>
        <dbReference type="SAM" id="MobiDB-lite"/>
    </source>
</evidence>
<feature type="region of interest" description="Disordered" evidence="1">
    <location>
        <begin position="143"/>
        <end position="207"/>
    </location>
</feature>
<sequence length="207" mass="23261">MSIQLSPSSGNLPISSSAYLPPLPSPVLETIETHSPSKHPPESKMASDGKIIDWPVLRKKVFRKGPWLPSNNYITLIACDLVDQAVKKLPLEKLYRMVLAEWSDVKANRRPVLDDRKVFFYEMVLEYVEELLAAEEKKEAMDVDREAYVKQSSTEESRSTYYSDSDSDDSPVSEIDWEMIAAAAAADEDKTEEAVKTEEGEKAEGSE</sequence>
<dbReference type="Proteomes" id="UP001175000">
    <property type="component" value="Unassembled WGS sequence"/>
</dbReference>
<accession>A0AA39WB98</accession>
<dbReference type="EMBL" id="JAULSU010000007">
    <property type="protein sequence ID" value="KAK0611833.1"/>
    <property type="molecule type" value="Genomic_DNA"/>
</dbReference>
<evidence type="ECO:0000313" key="2">
    <source>
        <dbReference type="EMBL" id="KAK0611833.1"/>
    </source>
</evidence>
<name>A0AA39WB98_9PEZI</name>
<keyword evidence="3" id="KW-1185">Reference proteome</keyword>
<protein>
    <submittedName>
        <fullName evidence="2">Uncharacterized protein</fullName>
    </submittedName>
</protein>
<feature type="compositionally biased region" description="Basic and acidic residues" evidence="1">
    <location>
        <begin position="143"/>
        <end position="158"/>
    </location>
</feature>
<proteinExistence type="predicted"/>
<dbReference type="AlphaFoldDB" id="A0AA39WB98"/>
<organism evidence="2 3">
    <name type="scientific">Immersiella caudata</name>
    <dbReference type="NCBI Taxonomy" id="314043"/>
    <lineage>
        <taxon>Eukaryota</taxon>
        <taxon>Fungi</taxon>
        <taxon>Dikarya</taxon>
        <taxon>Ascomycota</taxon>
        <taxon>Pezizomycotina</taxon>
        <taxon>Sordariomycetes</taxon>
        <taxon>Sordariomycetidae</taxon>
        <taxon>Sordariales</taxon>
        <taxon>Lasiosphaeriaceae</taxon>
        <taxon>Immersiella</taxon>
    </lineage>
</organism>
<gene>
    <name evidence="2" type="ORF">B0T14DRAFT_558671</name>
</gene>
<feature type="compositionally biased region" description="Acidic residues" evidence="1">
    <location>
        <begin position="165"/>
        <end position="177"/>
    </location>
</feature>